<proteinExistence type="predicted"/>
<dbReference type="OrthoDB" id="273552at2"/>
<gene>
    <name evidence="1" type="ORF">SBA1_300003</name>
</gene>
<reference evidence="2" key="1">
    <citation type="submission" date="2018-02" db="EMBL/GenBank/DDBJ databases">
        <authorList>
            <person name="Hausmann B."/>
        </authorList>
    </citation>
    <scope>NUCLEOTIDE SEQUENCE [LARGE SCALE GENOMIC DNA]</scope>
    <source>
        <strain evidence="2">Peat soil MAG SbA1</strain>
    </source>
</reference>
<protein>
    <submittedName>
        <fullName evidence="1">Uncharacterized protein</fullName>
    </submittedName>
</protein>
<dbReference type="Proteomes" id="UP000238701">
    <property type="component" value="Unassembled WGS sequence"/>
</dbReference>
<sequence length="246" mass="27293">MKTEKEAAVSWKTDETKTNIVASVEFTVRASLREEYVDADFVHSILGRVFVKSEDLRDEEDAGYLRASLVQFGEAMDHGVSTERLGDGIEGSIAEYWELLFDLETGYWTEEIQDEYEPSGCDLLIIDCVEIRPRWRGLGVGPAAVDRTIDIFGPGCGLVACKPWPLQFTPAFAHDQKALKRLKAPGLGRDEAVHKLRAYWSRLGFWPLGETGIHVLGMAQRGSNGSRKKSETLAGAASDLVGRRVC</sequence>
<evidence type="ECO:0000313" key="2">
    <source>
        <dbReference type="Proteomes" id="UP000238701"/>
    </source>
</evidence>
<dbReference type="AlphaFoldDB" id="A0A2U3KLD5"/>
<accession>A0A2U3KLD5</accession>
<organism evidence="1 2">
    <name type="scientific">Candidatus Sulfotelmatobacter kueseliae</name>
    <dbReference type="NCBI Taxonomy" id="2042962"/>
    <lineage>
        <taxon>Bacteria</taxon>
        <taxon>Pseudomonadati</taxon>
        <taxon>Acidobacteriota</taxon>
        <taxon>Terriglobia</taxon>
        <taxon>Terriglobales</taxon>
        <taxon>Candidatus Korobacteraceae</taxon>
        <taxon>Candidatus Sulfotelmatobacter</taxon>
    </lineage>
</organism>
<dbReference type="EMBL" id="OMOD01000123">
    <property type="protein sequence ID" value="SPF40462.1"/>
    <property type="molecule type" value="Genomic_DNA"/>
</dbReference>
<evidence type="ECO:0000313" key="1">
    <source>
        <dbReference type="EMBL" id="SPF40462.1"/>
    </source>
</evidence>
<name>A0A2U3KLD5_9BACT</name>